<dbReference type="InterPro" id="IPR003439">
    <property type="entry name" value="ABC_transporter-like_ATP-bd"/>
</dbReference>
<evidence type="ECO:0000256" key="3">
    <source>
        <dbReference type="ARBA" id="ARBA00022840"/>
    </source>
</evidence>
<keyword evidence="2" id="KW-0547">Nucleotide-binding</keyword>
<dbReference type="Gene3D" id="3.40.50.300">
    <property type="entry name" value="P-loop containing nucleotide triphosphate hydrolases"/>
    <property type="match status" value="1"/>
</dbReference>
<evidence type="ECO:0000313" key="6">
    <source>
        <dbReference type="Proteomes" id="UP000001225"/>
    </source>
</evidence>
<keyword evidence="6" id="KW-1185">Reference proteome</keyword>
<dbReference type="eggNOG" id="COG1131">
    <property type="taxonomic scope" value="Bacteria"/>
</dbReference>
<dbReference type="KEGG" id="bpt:Bpet2592"/>
<feature type="domain" description="ABC transporter" evidence="4">
    <location>
        <begin position="21"/>
        <end position="248"/>
    </location>
</feature>
<dbReference type="PROSITE" id="PS50893">
    <property type="entry name" value="ABC_TRANSPORTER_2"/>
    <property type="match status" value="1"/>
</dbReference>
<evidence type="ECO:0000256" key="2">
    <source>
        <dbReference type="ARBA" id="ARBA00022741"/>
    </source>
</evidence>
<dbReference type="GO" id="GO:0005524">
    <property type="term" value="F:ATP binding"/>
    <property type="evidence" value="ECO:0007669"/>
    <property type="project" value="UniProtKB-KW"/>
</dbReference>
<dbReference type="AlphaFoldDB" id="A9IPD9"/>
<reference evidence="5 6" key="1">
    <citation type="journal article" date="2008" name="BMC Genomics">
        <title>The missing link: Bordetella petrii is endowed with both the metabolic versatility of environmental bacteria and virulence traits of pathogenic Bordetellae.</title>
        <authorList>
            <person name="Gross R."/>
            <person name="Guzman C.A."/>
            <person name="Sebaihia M."/>
            <person name="Martins Dos Santos V.A."/>
            <person name="Pieper D.H."/>
            <person name="Koebnik R."/>
            <person name="Lechner M."/>
            <person name="Bartels D."/>
            <person name="Buhrmester J."/>
            <person name="Choudhuri J.V."/>
            <person name="Ebensen T."/>
            <person name="Gaigalat L."/>
            <person name="Herrmann S."/>
            <person name="Khachane A.N."/>
            <person name="Larisch C."/>
            <person name="Link S."/>
            <person name="Linke B."/>
            <person name="Meyer F."/>
            <person name="Mormann S."/>
            <person name="Nakunst D."/>
            <person name="Rueckert C."/>
            <person name="Schneiker-Bekel S."/>
            <person name="Schulze K."/>
            <person name="Vorhoelter F.J."/>
            <person name="Yevsa T."/>
            <person name="Engle J.T."/>
            <person name="Goldman W.E."/>
            <person name="Puehler A."/>
            <person name="Goebel U.B."/>
            <person name="Goesmann A."/>
            <person name="Bloecker H."/>
            <person name="Kaiser O."/>
            <person name="Martinez-Arias R."/>
        </authorList>
    </citation>
    <scope>NUCLEOTIDE SEQUENCE [LARGE SCALE GENOMIC DNA]</scope>
    <source>
        <strain evidence="6">ATCC BAA-461 / DSM 12804 / CCUG 43448 / CIP 107267 / Se-1111R</strain>
    </source>
</reference>
<dbReference type="EMBL" id="AM902716">
    <property type="protein sequence ID" value="CAP42934.1"/>
    <property type="molecule type" value="Genomic_DNA"/>
</dbReference>
<dbReference type="InterPro" id="IPR027417">
    <property type="entry name" value="P-loop_NTPase"/>
</dbReference>
<dbReference type="SMART" id="SM00382">
    <property type="entry name" value="AAA"/>
    <property type="match status" value="1"/>
</dbReference>
<protein>
    <submittedName>
        <fullName evidence="5">ATP-binding component of a transport system</fullName>
    </submittedName>
</protein>
<evidence type="ECO:0000259" key="4">
    <source>
        <dbReference type="PROSITE" id="PS50893"/>
    </source>
</evidence>
<organism evidence="5 6">
    <name type="scientific">Bordetella petrii (strain ATCC BAA-461 / DSM 12804 / CCUG 43448 / CIP 107267 / Se-1111R)</name>
    <dbReference type="NCBI Taxonomy" id="340100"/>
    <lineage>
        <taxon>Bacteria</taxon>
        <taxon>Pseudomonadati</taxon>
        <taxon>Pseudomonadota</taxon>
        <taxon>Betaproteobacteria</taxon>
        <taxon>Burkholderiales</taxon>
        <taxon>Alcaligenaceae</taxon>
        <taxon>Bordetella</taxon>
    </lineage>
</organism>
<evidence type="ECO:0000256" key="1">
    <source>
        <dbReference type="ARBA" id="ARBA00022475"/>
    </source>
</evidence>
<keyword evidence="1" id="KW-1003">Cell membrane</keyword>
<dbReference type="Proteomes" id="UP000001225">
    <property type="component" value="Chromosome"/>
</dbReference>
<accession>A9IPD9</accession>
<dbReference type="InterPro" id="IPR017871">
    <property type="entry name" value="ABC_transporter-like_CS"/>
</dbReference>
<keyword evidence="1" id="KW-0472">Membrane</keyword>
<dbReference type="Pfam" id="PF00005">
    <property type="entry name" value="ABC_tran"/>
    <property type="match status" value="1"/>
</dbReference>
<dbReference type="InterPro" id="IPR003593">
    <property type="entry name" value="AAA+_ATPase"/>
</dbReference>
<proteinExistence type="predicted"/>
<gene>
    <name evidence="5" type="ordered locus">Bpet2592</name>
</gene>
<evidence type="ECO:0000313" key="5">
    <source>
        <dbReference type="EMBL" id="CAP42934.1"/>
    </source>
</evidence>
<dbReference type="PROSITE" id="PS00211">
    <property type="entry name" value="ABC_TRANSPORTER_1"/>
    <property type="match status" value="1"/>
</dbReference>
<dbReference type="PANTHER" id="PTHR43038">
    <property type="entry name" value="ATP-BINDING CASSETTE, SUB-FAMILY H, MEMBER 1"/>
    <property type="match status" value="1"/>
</dbReference>
<dbReference type="STRING" id="94624.Bpet2592"/>
<dbReference type="PANTHER" id="PTHR43038:SF3">
    <property type="entry name" value="ABC TRANSPORTER G FAMILY MEMBER 20 ISOFORM X1"/>
    <property type="match status" value="1"/>
</dbReference>
<name>A9IPD9_BORPD</name>
<sequence length="324" mass="35164">MTPASARPTSATPPSAGALVIDVRGLNKHFGDKHVVNDVSLQVGRGEIYGFLGPNGSGKTTCIRLMCGLLTPDSGSGTCLGYDILTQSADIKRHVGYMTQKFSYWEDLTIRENLDFVARMYEMPDRRQAVEQALEGLGLQSRANQLTGSLSGGWKQRLALAACLLHEPQLLLLDEPTAGVDPTARRDFWEELHALAARGISVLVSTHYMDEAERCHKLAYLAYGRLLTQGTAASVTAEQGLATWAIHGRDLVPLGQRLRGSPGVDQTVAFGSALHVSGKDHALLERTLRQAVAGGDLKLEPVDTSLEDVFIYLMNHSTDNWSPA</sequence>
<dbReference type="SUPFAM" id="SSF52540">
    <property type="entry name" value="P-loop containing nucleoside triphosphate hydrolases"/>
    <property type="match status" value="1"/>
</dbReference>
<keyword evidence="3 5" id="KW-0067">ATP-binding</keyword>
<dbReference type="CDD" id="cd03230">
    <property type="entry name" value="ABC_DR_subfamily_A"/>
    <property type="match status" value="1"/>
</dbReference>
<dbReference type="GO" id="GO:0016887">
    <property type="term" value="F:ATP hydrolysis activity"/>
    <property type="evidence" value="ECO:0007669"/>
    <property type="project" value="InterPro"/>
</dbReference>